<gene>
    <name evidence="13" type="primary">modB_2</name>
    <name evidence="13" type="ORF">NCTC7102_04589</name>
</gene>
<dbReference type="GO" id="GO:0055085">
    <property type="term" value="P:transmembrane transport"/>
    <property type="evidence" value="ECO:0007669"/>
    <property type="project" value="InterPro"/>
</dbReference>
<feature type="transmembrane region" description="Helical" evidence="11">
    <location>
        <begin position="100"/>
        <end position="123"/>
    </location>
</feature>
<feature type="transmembrane region" description="Helical" evidence="11">
    <location>
        <begin position="64"/>
        <end position="88"/>
    </location>
</feature>
<evidence type="ECO:0000256" key="4">
    <source>
        <dbReference type="ARBA" id="ARBA00022475"/>
    </source>
</evidence>
<dbReference type="Proteomes" id="UP000281393">
    <property type="component" value="Chromosome"/>
</dbReference>
<feature type="transmembrane region" description="Helical" evidence="11">
    <location>
        <begin position="135"/>
        <end position="154"/>
    </location>
</feature>
<keyword evidence="6 11" id="KW-0812">Transmembrane</keyword>
<name>A0A447JMC3_SALET</name>
<dbReference type="InterPro" id="IPR000515">
    <property type="entry name" value="MetI-like"/>
</dbReference>
<evidence type="ECO:0000313" key="13">
    <source>
        <dbReference type="EMBL" id="VDY45019.1"/>
    </source>
</evidence>
<organism evidence="13 14">
    <name type="scientific">Salmonella enterica subsp. enterica serovar Daytona</name>
    <dbReference type="NCBI Taxonomy" id="1962639"/>
    <lineage>
        <taxon>Bacteria</taxon>
        <taxon>Pseudomonadati</taxon>
        <taxon>Pseudomonadota</taxon>
        <taxon>Gammaproteobacteria</taxon>
        <taxon>Enterobacterales</taxon>
        <taxon>Enterobacteriaceae</taxon>
        <taxon>Salmonella</taxon>
    </lineage>
</organism>
<feature type="transmembrane region" description="Helical" evidence="11">
    <location>
        <begin position="234"/>
        <end position="252"/>
    </location>
</feature>
<evidence type="ECO:0000256" key="10">
    <source>
        <dbReference type="ARBA" id="ARBA00071309"/>
    </source>
</evidence>
<keyword evidence="3 11" id="KW-0813">Transport</keyword>
<accession>A0A447JMC3</accession>
<evidence type="ECO:0000313" key="14">
    <source>
        <dbReference type="Proteomes" id="UP000281393"/>
    </source>
</evidence>
<dbReference type="SUPFAM" id="SSF161098">
    <property type="entry name" value="MetI-like"/>
    <property type="match status" value="1"/>
</dbReference>
<dbReference type="PROSITE" id="PS50928">
    <property type="entry name" value="ABC_TM1"/>
    <property type="match status" value="1"/>
</dbReference>
<evidence type="ECO:0000256" key="8">
    <source>
        <dbReference type="ARBA" id="ARBA00023136"/>
    </source>
</evidence>
<keyword evidence="8 11" id="KW-0472">Membrane</keyword>
<dbReference type="FunFam" id="1.10.3720.10:FF:000081">
    <property type="entry name" value="2-aminoethylphosphonate ABC transport system, membrane component PhnV"/>
    <property type="match status" value="1"/>
</dbReference>
<reference evidence="13 14" key="1">
    <citation type="submission" date="2018-12" db="EMBL/GenBank/DDBJ databases">
        <authorList>
            <consortium name="Pathogen Informatics"/>
        </authorList>
    </citation>
    <scope>NUCLEOTIDE SEQUENCE [LARGE SCALE GENOMIC DNA]</scope>
    <source>
        <strain evidence="13 14">NCTC7102</strain>
    </source>
</reference>
<evidence type="ECO:0000256" key="1">
    <source>
        <dbReference type="ARBA" id="ARBA00004429"/>
    </source>
</evidence>
<dbReference type="InterPro" id="IPR017661">
    <property type="entry name" value="AminoethylPonate_ABC_PhnV"/>
</dbReference>
<dbReference type="EMBL" id="LR133909">
    <property type="protein sequence ID" value="VDY45019.1"/>
    <property type="molecule type" value="Genomic_DNA"/>
</dbReference>
<keyword evidence="7 11" id="KW-1133">Transmembrane helix</keyword>
<comment type="subcellular location">
    <subcellularLocation>
        <location evidence="1">Cell inner membrane</location>
        <topology evidence="1">Multi-pass membrane protein</topology>
    </subcellularLocation>
    <subcellularLocation>
        <location evidence="11">Cell membrane</location>
        <topology evidence="11">Multi-pass membrane protein</topology>
    </subcellularLocation>
</comment>
<dbReference type="CDD" id="cd06261">
    <property type="entry name" value="TM_PBP2"/>
    <property type="match status" value="1"/>
</dbReference>
<evidence type="ECO:0000256" key="11">
    <source>
        <dbReference type="RuleBase" id="RU363032"/>
    </source>
</evidence>
<evidence type="ECO:0000259" key="12">
    <source>
        <dbReference type="PROSITE" id="PS50928"/>
    </source>
</evidence>
<dbReference type="Pfam" id="PF00528">
    <property type="entry name" value="BPD_transp_1"/>
    <property type="match status" value="1"/>
</dbReference>
<protein>
    <recommendedName>
        <fullName evidence="10">Putative 2-aminoethylphosphonate transport system permease protein PhnV</fullName>
    </recommendedName>
</protein>
<feature type="transmembrane region" description="Helical" evidence="11">
    <location>
        <begin position="12"/>
        <end position="36"/>
    </location>
</feature>
<evidence type="ECO:0000256" key="5">
    <source>
        <dbReference type="ARBA" id="ARBA00022519"/>
    </source>
</evidence>
<dbReference type="NCBIfam" id="TIGR03255">
    <property type="entry name" value="PhnV"/>
    <property type="match status" value="1"/>
</dbReference>
<keyword evidence="5" id="KW-0997">Cell inner membrane</keyword>
<evidence type="ECO:0000256" key="6">
    <source>
        <dbReference type="ARBA" id="ARBA00022692"/>
    </source>
</evidence>
<dbReference type="InterPro" id="IPR035906">
    <property type="entry name" value="MetI-like_sf"/>
</dbReference>
<dbReference type="AlphaFoldDB" id="A0A447JMC3"/>
<sequence>MLIWSPKGRAAAGVVASVLFIVFFFLPLAVILMSSLSQQWNGILPSGFTLNHFVNALHGAAWDALLASLTIGFCASLFALLCGVWAALALRQYGVKTQKWLSMVFYLPSAIPSVSVGLGILVAFSQGPLQMNGTLWIVLTAHFVLISAFTFSNVSTGLARISADIENVASSLGGIAWYRLRHVTLPLLMPWMVSALALSLSLSMGELGATMMIYPPGWTTLPVAIFSLTDRGNIADGAALTIVLVAITLLLMMKLERIAKRLGRNKTVGRVGHSRHPAKELRTIHFPRFQSPARADRAPAGGSLPRVRTTAARFCSDRGRQI</sequence>
<dbReference type="Gene3D" id="1.10.3720.10">
    <property type="entry name" value="MetI-like"/>
    <property type="match status" value="1"/>
</dbReference>
<comment type="similarity">
    <text evidence="2 11">Belongs to the binding-protein-dependent transport system permease family.</text>
</comment>
<evidence type="ECO:0000256" key="2">
    <source>
        <dbReference type="ARBA" id="ARBA00009306"/>
    </source>
</evidence>
<comment type="function">
    <text evidence="9">Probably part of the PhnSTUV complex (TC 3.A.1.11.5) involved in 2-aminoethylphosphonate import. Probably responsible for the translocation of the substrate across the membrane.</text>
</comment>
<dbReference type="GO" id="GO:0005886">
    <property type="term" value="C:plasma membrane"/>
    <property type="evidence" value="ECO:0007669"/>
    <property type="project" value="UniProtKB-SubCell"/>
</dbReference>
<dbReference type="PANTHER" id="PTHR43357">
    <property type="entry name" value="INNER MEMBRANE ABC TRANSPORTER PERMEASE PROTEIN YDCV"/>
    <property type="match status" value="1"/>
</dbReference>
<feature type="domain" description="ABC transmembrane type-1" evidence="12">
    <location>
        <begin position="65"/>
        <end position="253"/>
    </location>
</feature>
<evidence type="ECO:0000256" key="3">
    <source>
        <dbReference type="ARBA" id="ARBA00022448"/>
    </source>
</evidence>
<dbReference type="PANTHER" id="PTHR43357:SF4">
    <property type="entry name" value="INNER MEMBRANE ABC TRANSPORTER PERMEASE PROTEIN YDCV"/>
    <property type="match status" value="1"/>
</dbReference>
<feature type="transmembrane region" description="Helical" evidence="11">
    <location>
        <begin position="188"/>
        <end position="214"/>
    </location>
</feature>
<keyword evidence="4" id="KW-1003">Cell membrane</keyword>
<evidence type="ECO:0000256" key="7">
    <source>
        <dbReference type="ARBA" id="ARBA00022989"/>
    </source>
</evidence>
<evidence type="ECO:0000256" key="9">
    <source>
        <dbReference type="ARBA" id="ARBA00037103"/>
    </source>
</evidence>
<proteinExistence type="inferred from homology"/>